<proteinExistence type="predicted"/>
<sequence length="70" mass="7931">MVDKQKEQGSDEWDDILNHLRQVSQQVQQQGPLPEHEKQQVTDAFRRGLALLETQVQAAQGSLHGSSGHW</sequence>
<accession>A0ABQ1WEY0</accession>
<dbReference type="EMBL" id="BMGS01000001">
    <property type="protein sequence ID" value="GGG28028.1"/>
    <property type="molecule type" value="Genomic_DNA"/>
</dbReference>
<protein>
    <submittedName>
        <fullName evidence="1">Uncharacterized protein</fullName>
    </submittedName>
</protein>
<organism evidence="1 2">
    <name type="scientific">Hymenobacter glacieicola</name>
    <dbReference type="NCBI Taxonomy" id="1562124"/>
    <lineage>
        <taxon>Bacteria</taxon>
        <taxon>Pseudomonadati</taxon>
        <taxon>Bacteroidota</taxon>
        <taxon>Cytophagia</taxon>
        <taxon>Cytophagales</taxon>
        <taxon>Hymenobacteraceae</taxon>
        <taxon>Hymenobacter</taxon>
    </lineage>
</organism>
<evidence type="ECO:0000313" key="1">
    <source>
        <dbReference type="EMBL" id="GGG28028.1"/>
    </source>
</evidence>
<comment type="caution">
    <text evidence="1">The sequence shown here is derived from an EMBL/GenBank/DDBJ whole genome shotgun (WGS) entry which is preliminary data.</text>
</comment>
<name>A0ABQ1WEY0_9BACT</name>
<keyword evidence="2" id="KW-1185">Reference proteome</keyword>
<gene>
    <name evidence="1" type="ORF">GCM10011378_01080</name>
</gene>
<dbReference type="RefSeq" id="WP_188555871.1">
    <property type="nucleotide sequence ID" value="NZ_BMGS01000001.1"/>
</dbReference>
<evidence type="ECO:0000313" key="2">
    <source>
        <dbReference type="Proteomes" id="UP000601361"/>
    </source>
</evidence>
<dbReference type="Proteomes" id="UP000601361">
    <property type="component" value="Unassembled WGS sequence"/>
</dbReference>
<reference evidence="2" key="1">
    <citation type="journal article" date="2019" name="Int. J. Syst. Evol. Microbiol.">
        <title>The Global Catalogue of Microorganisms (GCM) 10K type strain sequencing project: providing services to taxonomists for standard genome sequencing and annotation.</title>
        <authorList>
            <consortium name="The Broad Institute Genomics Platform"/>
            <consortium name="The Broad Institute Genome Sequencing Center for Infectious Disease"/>
            <person name="Wu L."/>
            <person name="Ma J."/>
        </authorList>
    </citation>
    <scope>NUCLEOTIDE SEQUENCE [LARGE SCALE GENOMIC DNA]</scope>
    <source>
        <strain evidence="2">CGMCC 1.12990</strain>
    </source>
</reference>